<evidence type="ECO:0000259" key="2">
    <source>
        <dbReference type="Pfam" id="PF25334"/>
    </source>
</evidence>
<proteinExistence type="predicted"/>
<gene>
    <name evidence="4" type="ORF">HHK36_008218</name>
</gene>
<dbReference type="PANTHER" id="PTHR34365">
    <property type="entry name" value="ENOLASE (DUF1399)"/>
    <property type="match status" value="1"/>
</dbReference>
<name>A0A835DJQ5_TETSI</name>
<reference evidence="4 5" key="1">
    <citation type="submission" date="2020-04" db="EMBL/GenBank/DDBJ databases">
        <title>Plant Genome Project.</title>
        <authorList>
            <person name="Zhang R.-G."/>
        </authorList>
    </citation>
    <scope>NUCLEOTIDE SEQUENCE [LARGE SCALE GENOMIC DNA]</scope>
    <source>
        <strain evidence="4">YNK0</strain>
        <tissue evidence="4">Leaf</tissue>
    </source>
</reference>
<evidence type="ECO:0000259" key="3">
    <source>
        <dbReference type="Pfam" id="PF25335"/>
    </source>
</evidence>
<dbReference type="InterPro" id="IPR057458">
    <property type="entry name" value="GRDP_C2"/>
</dbReference>
<evidence type="ECO:0008006" key="6">
    <source>
        <dbReference type="Google" id="ProtNLM"/>
    </source>
</evidence>
<feature type="region of interest" description="Disordered" evidence="1">
    <location>
        <begin position="679"/>
        <end position="704"/>
    </location>
</feature>
<keyword evidence="5" id="KW-1185">Reference proteome</keyword>
<evidence type="ECO:0000313" key="5">
    <source>
        <dbReference type="Proteomes" id="UP000655225"/>
    </source>
</evidence>
<dbReference type="PANTHER" id="PTHR34365:SF7">
    <property type="entry name" value="GLYCINE-RICH DOMAIN-CONTAINING PROTEIN 1"/>
    <property type="match status" value="1"/>
</dbReference>
<dbReference type="OrthoDB" id="2684236at2759"/>
<sequence>MDKEQKLEWIEAQKIVISEDLVAAAKRQLQFLDAVDRNRCLYDGPTLHWAIYRYKTCWLPLLAKHAESQVSEGPLVVPLDCEWIWHCHRLNPVQYKSDCEKFYGRILDNRNVVSSVQGTSKSETEEIWNRLYPEEPYKLDLSSPFSKDVAENLSVPLEHTKYDLVSAVKRQSPFFYQVSRPSMNNVLFLEGAVARYKGFLHLIKRNRERSIQRFCVPTYDIDLIWHSHQLHPVSYCKDLVESLGKVLEHDDMDSDRTKGKKLDVGFSDTTKQWEETFGSRYWKAGAMYRGSAPSPLTITPFPSNIMSKKVFAFSEYQKLIKLPETKVVEVLLEIVGVRNLPAGHKGSLYVSFTKKQPDVFFDVTRRLSILSESGEKQVAAFQCEPTGELLFELMSHSPSNLPISKPAKTMGTTSISLQDFVDPISKLSVEKWFELVPRSGIVGSKPICLRIAVSLTVPTQAPHVLRMVQPRTFSKNSCFFPLPGRVQHSKSWMCVVDESGNDVINIQMRDLKKSEVRNNCISKKEVIGIIGSGETHVLAEFVGTRWTLMDSHWSFQRQKKSSEDGHIFEVTGNRMVKLFPGRKLEYEPKNCEKGKNERDFMTAVEFSAEEPYGKVLALLNLKSGFLKVQGEWFVLPGIILSFILSDILRKEGYSGFDSYGGNLKQLDALTEDVDGCNEARKTTSKTTASETEMEEPEKDGTVMPEKGRDCSGGCGNGRRVGECGTVGKSSACGGCVAGGCEIMVKSGGCGGCGGGGGCGRCGGGGGCGGCGGGGGCKGGGGCNGGGGCSNKSTYEKSGGALYSAPKEAPNYANELLVA</sequence>
<evidence type="ECO:0000313" key="4">
    <source>
        <dbReference type="EMBL" id="KAF8406138.1"/>
    </source>
</evidence>
<protein>
    <recommendedName>
        <fullName evidence="6">Glycine-rich domain-containing protein 1</fullName>
    </recommendedName>
</protein>
<dbReference type="Pfam" id="PF25335">
    <property type="entry name" value="GRDP_C"/>
    <property type="match status" value="1"/>
</dbReference>
<dbReference type="Pfam" id="PF25334">
    <property type="entry name" value="C2_GRDP"/>
    <property type="match status" value="1"/>
</dbReference>
<feature type="domain" description="GRPD C-terminal" evidence="3">
    <location>
        <begin position="495"/>
        <end position="628"/>
    </location>
</feature>
<comment type="caution">
    <text evidence="4">The sequence shown here is derived from an EMBL/GenBank/DDBJ whole genome shotgun (WGS) entry which is preliminary data.</text>
</comment>
<dbReference type="EMBL" id="JABCRI010000005">
    <property type="protein sequence ID" value="KAF8406138.1"/>
    <property type="molecule type" value="Genomic_DNA"/>
</dbReference>
<dbReference type="Proteomes" id="UP000655225">
    <property type="component" value="Unassembled WGS sequence"/>
</dbReference>
<dbReference type="Pfam" id="PF07173">
    <property type="entry name" value="GRDP-like"/>
    <property type="match status" value="1"/>
</dbReference>
<organism evidence="4 5">
    <name type="scientific">Tetracentron sinense</name>
    <name type="common">Spur-leaf</name>
    <dbReference type="NCBI Taxonomy" id="13715"/>
    <lineage>
        <taxon>Eukaryota</taxon>
        <taxon>Viridiplantae</taxon>
        <taxon>Streptophyta</taxon>
        <taxon>Embryophyta</taxon>
        <taxon>Tracheophyta</taxon>
        <taxon>Spermatophyta</taxon>
        <taxon>Magnoliopsida</taxon>
        <taxon>Trochodendrales</taxon>
        <taxon>Trochodendraceae</taxon>
        <taxon>Tetracentron</taxon>
    </lineage>
</organism>
<feature type="domain" description="GRDP C2" evidence="2">
    <location>
        <begin position="324"/>
        <end position="457"/>
    </location>
</feature>
<dbReference type="InterPro" id="IPR057518">
    <property type="entry name" value="GRDP_C"/>
</dbReference>
<dbReference type="AlphaFoldDB" id="A0A835DJQ5"/>
<evidence type="ECO:0000256" key="1">
    <source>
        <dbReference type="SAM" id="MobiDB-lite"/>
    </source>
</evidence>
<accession>A0A835DJQ5</accession>
<dbReference type="InterPro" id="IPR009836">
    <property type="entry name" value="GRDP-like"/>
</dbReference>
<dbReference type="OMA" id="NGHANCG"/>